<evidence type="ECO:0000256" key="9">
    <source>
        <dbReference type="SAM" id="MobiDB-lite"/>
    </source>
</evidence>
<evidence type="ECO:0000256" key="11">
    <source>
        <dbReference type="SAM" id="SignalP"/>
    </source>
</evidence>
<dbReference type="Gene3D" id="1.10.238.10">
    <property type="entry name" value="EF-hand"/>
    <property type="match status" value="1"/>
</dbReference>
<feature type="transmembrane region" description="Helical" evidence="10">
    <location>
        <begin position="379"/>
        <end position="402"/>
    </location>
</feature>
<keyword evidence="8" id="KW-0325">Glycoprotein</keyword>
<dbReference type="SUPFAM" id="SSF47473">
    <property type="entry name" value="EF-hand"/>
    <property type="match status" value="1"/>
</dbReference>
<evidence type="ECO:0000259" key="12">
    <source>
        <dbReference type="PROSITE" id="PS50222"/>
    </source>
</evidence>
<dbReference type="InterPro" id="IPR025958">
    <property type="entry name" value="SID1_TM_fam"/>
</dbReference>
<keyword evidence="4 11" id="KW-0732">Signal</keyword>
<evidence type="ECO:0000256" key="7">
    <source>
        <dbReference type="ARBA" id="ARBA00023136"/>
    </source>
</evidence>
<organism evidence="13 15">
    <name type="scientific">Durusdinium trenchii</name>
    <dbReference type="NCBI Taxonomy" id="1381693"/>
    <lineage>
        <taxon>Eukaryota</taxon>
        <taxon>Sar</taxon>
        <taxon>Alveolata</taxon>
        <taxon>Dinophyceae</taxon>
        <taxon>Suessiales</taxon>
        <taxon>Symbiodiniaceae</taxon>
        <taxon>Durusdinium</taxon>
    </lineage>
</organism>
<dbReference type="Proteomes" id="UP001642464">
    <property type="component" value="Unassembled WGS sequence"/>
</dbReference>
<keyword evidence="5" id="KW-0106">Calcium</keyword>
<accession>A0ABP0K7E1</accession>
<evidence type="ECO:0000256" key="8">
    <source>
        <dbReference type="ARBA" id="ARBA00023180"/>
    </source>
</evidence>
<feature type="transmembrane region" description="Helical" evidence="10">
    <location>
        <begin position="772"/>
        <end position="792"/>
    </location>
</feature>
<feature type="transmembrane region" description="Helical" evidence="10">
    <location>
        <begin position="723"/>
        <end position="743"/>
    </location>
</feature>
<feature type="chain" id="PRO_5045029210" evidence="11">
    <location>
        <begin position="16"/>
        <end position="885"/>
    </location>
</feature>
<comment type="similarity">
    <text evidence="2">Belongs to the SID1 family.</text>
</comment>
<feature type="signal peptide" evidence="11">
    <location>
        <begin position="1"/>
        <end position="15"/>
    </location>
</feature>
<keyword evidence="3 10" id="KW-0812">Transmembrane</keyword>
<feature type="transmembrane region" description="Helical" evidence="10">
    <location>
        <begin position="635"/>
        <end position="653"/>
    </location>
</feature>
<evidence type="ECO:0000256" key="6">
    <source>
        <dbReference type="ARBA" id="ARBA00022989"/>
    </source>
</evidence>
<feature type="transmembrane region" description="Helical" evidence="10">
    <location>
        <begin position="312"/>
        <end position="337"/>
    </location>
</feature>
<evidence type="ECO:0000313" key="15">
    <source>
        <dbReference type="Proteomes" id="UP001642464"/>
    </source>
</evidence>
<evidence type="ECO:0000256" key="2">
    <source>
        <dbReference type="ARBA" id="ARBA00006618"/>
    </source>
</evidence>
<evidence type="ECO:0000256" key="10">
    <source>
        <dbReference type="SAM" id="Phobius"/>
    </source>
</evidence>
<comment type="caution">
    <text evidence="13">The sequence shown here is derived from an EMBL/GenBank/DDBJ whole genome shotgun (WGS) entry which is preliminary data.</text>
</comment>
<evidence type="ECO:0000256" key="4">
    <source>
        <dbReference type="ARBA" id="ARBA00022729"/>
    </source>
</evidence>
<dbReference type="EMBL" id="CAXAMM010010224">
    <property type="protein sequence ID" value="CAK9022710.1"/>
    <property type="molecule type" value="Genomic_DNA"/>
</dbReference>
<dbReference type="PROSITE" id="PS00018">
    <property type="entry name" value="EF_HAND_1"/>
    <property type="match status" value="1"/>
</dbReference>
<evidence type="ECO:0000256" key="1">
    <source>
        <dbReference type="ARBA" id="ARBA00004141"/>
    </source>
</evidence>
<name>A0ABP0K7E1_9DINO</name>
<dbReference type="PROSITE" id="PS50222">
    <property type="entry name" value="EF_HAND_2"/>
    <property type="match status" value="1"/>
</dbReference>
<feature type="transmembrane region" description="Helical" evidence="10">
    <location>
        <begin position="573"/>
        <end position="594"/>
    </location>
</feature>
<reference evidence="13 15" key="1">
    <citation type="submission" date="2024-02" db="EMBL/GenBank/DDBJ databases">
        <authorList>
            <person name="Chen Y."/>
            <person name="Shah S."/>
            <person name="Dougan E. K."/>
            <person name="Thang M."/>
            <person name="Chan C."/>
        </authorList>
    </citation>
    <scope>NUCLEOTIDE SEQUENCE [LARGE SCALE GENOMIC DNA]</scope>
</reference>
<feature type="domain" description="EF-hand" evidence="12">
    <location>
        <begin position="520"/>
        <end position="549"/>
    </location>
</feature>
<keyword evidence="6 10" id="KW-1133">Transmembrane helix</keyword>
<gene>
    <name evidence="13" type="ORF">SCF082_LOCUS15916</name>
    <name evidence="14" type="ORF">SCF082_LOCUS16087</name>
</gene>
<feature type="transmembrane region" description="Helical" evidence="10">
    <location>
        <begin position="606"/>
        <end position="623"/>
    </location>
</feature>
<protein>
    <submittedName>
        <fullName evidence="13">SID1 transmembrane family member 2</fullName>
    </submittedName>
</protein>
<keyword evidence="15" id="KW-1185">Reference proteome</keyword>
<feature type="transmembrane region" description="Helical" evidence="10">
    <location>
        <begin position="819"/>
        <end position="838"/>
    </location>
</feature>
<dbReference type="Pfam" id="PF13202">
    <property type="entry name" value="EF-hand_5"/>
    <property type="match status" value="1"/>
</dbReference>
<feature type="transmembrane region" description="Helical" evidence="10">
    <location>
        <begin position="437"/>
        <end position="457"/>
    </location>
</feature>
<evidence type="ECO:0000256" key="3">
    <source>
        <dbReference type="ARBA" id="ARBA00022692"/>
    </source>
</evidence>
<sequence length="885" mass="99283">MAFAAALFLLPLASGYCQQKPGEQHSFECTFDGQSEPDINVPDSWVTDESFHLSLQVRSQVPLGFKNETECQQKEIAALVGYRGNYVSLYTHGQYSMGECGLAGKGAVLFCLKGATPAPRIEISLEVESNHPAGIRVDGQILPAQKWKRNFTMTFGGSWGRNAFHIFTIPDKSSIDLWRLNMDARRKTSIFESNASVPTNTVFLIHESSPCVSGIMEGGGCFDPEFVETCVKSVPISFASDKRDRMKVAMYLTFQDTAALTLSKGSRPALQPGKWLVFIACGNSFLDRCPETTVHVESFQQSNLNWRLTSGVLVVVLGMLGVLFMVNAIYWFAYFVLYRISDPGRETHKEQLWPVLVGSCSRAHMTGLRDLAMLVARPLPFFATLLSLMLGVFLATTAQFVLTHYGLMVKSGNRDVCFYNERCYYPGVNSDLPWNNIISNLAYFVAGAHVICQAFFAETRCRTFSKRAMQKLFAIMDADGNGQPMGYLNREKWHGLFFKADLNRSGRVSRVEWKEAYGTRSAFDFIDRNGNGMLDISEWDDAFDRLDEENHGSVSADDMIRVALGPRQIDLRAFFALGVAFVAEGVGSMCYHLCPSVETFQFDTCFMIPIANVFTLVLLDWDLSPRPDTVTALKYIIYVLIPLWLIIFIGTWYDIGVFATSFWIYWLYALLVIVWSVLVDVTGIRRIFQAPGRCGVVAKRTLQIVLLLSVVVAFFVPDVRVRYLSGTANFFLEISILVMIVIVSRQIYEEDLRFLTCELREMGARIIKNTHGSLMVAVAVMAMICFTNKVVIVEPGTPPAVSREDNQDCVFSIFDLHDLWHFLSATALALFAMLLLDVRVNSWARKMGIEVLFERPMFDDDSSDDSSASASFIDEESIRSLSPCS</sequence>
<proteinExistence type="inferred from homology"/>
<feature type="transmembrane region" description="Helical" evidence="10">
    <location>
        <begin position="700"/>
        <end position="717"/>
    </location>
</feature>
<dbReference type="PANTHER" id="PTHR12185:SF14">
    <property type="entry name" value="CHOLESTEROL UPTAKE PROTEIN 1"/>
    <property type="match status" value="1"/>
</dbReference>
<feature type="transmembrane region" description="Helical" evidence="10">
    <location>
        <begin position="665"/>
        <end position="688"/>
    </location>
</feature>
<evidence type="ECO:0000256" key="5">
    <source>
        <dbReference type="ARBA" id="ARBA00022837"/>
    </source>
</evidence>
<dbReference type="InterPro" id="IPR002048">
    <property type="entry name" value="EF_hand_dom"/>
</dbReference>
<comment type="subcellular location">
    <subcellularLocation>
        <location evidence="1">Membrane</location>
        <topology evidence="1">Multi-pass membrane protein</topology>
    </subcellularLocation>
</comment>
<dbReference type="EMBL" id="CAXAMM010010335">
    <property type="protein sequence ID" value="CAK9023140.1"/>
    <property type="molecule type" value="Genomic_DNA"/>
</dbReference>
<dbReference type="InterPro" id="IPR011992">
    <property type="entry name" value="EF-hand-dom_pair"/>
</dbReference>
<dbReference type="PANTHER" id="PTHR12185">
    <property type="entry name" value="SID1 TRANSMEMBRANE FAMILY MEMEBER"/>
    <property type="match status" value="1"/>
</dbReference>
<feature type="region of interest" description="Disordered" evidence="9">
    <location>
        <begin position="859"/>
        <end position="885"/>
    </location>
</feature>
<evidence type="ECO:0000313" key="13">
    <source>
        <dbReference type="EMBL" id="CAK9022710.1"/>
    </source>
</evidence>
<evidence type="ECO:0000313" key="14">
    <source>
        <dbReference type="EMBL" id="CAK9023140.1"/>
    </source>
</evidence>
<dbReference type="InterPro" id="IPR018247">
    <property type="entry name" value="EF_Hand_1_Ca_BS"/>
</dbReference>
<dbReference type="Pfam" id="PF13965">
    <property type="entry name" value="SID-1_RNA_chan"/>
    <property type="match status" value="2"/>
</dbReference>
<keyword evidence="7 10" id="KW-0472">Membrane</keyword>